<dbReference type="EMBL" id="CP137757">
    <property type="protein sequence ID" value="WPF25816.1"/>
    <property type="molecule type" value="Genomic_DNA"/>
</dbReference>
<comment type="cofactor">
    <cofactor evidence="1 7">
        <name>pyridoxal 5'-phosphate</name>
        <dbReference type="ChEBI" id="CHEBI:597326"/>
    </cofactor>
</comment>
<dbReference type="Pfam" id="PF00202">
    <property type="entry name" value="Aminotran_3"/>
    <property type="match status" value="1"/>
</dbReference>
<dbReference type="AlphaFoldDB" id="A0AAU0Q4L1"/>
<evidence type="ECO:0000256" key="5">
    <source>
        <dbReference type="ARBA" id="ARBA00022756"/>
    </source>
</evidence>
<protein>
    <recommendedName>
        <fullName evidence="7">Adenosylmethionine-8-amino-7-oxononanoate aminotransferase</fullName>
        <ecNumber evidence="7">2.6.1.62</ecNumber>
    </recommendedName>
    <alternativeName>
        <fullName evidence="7">7,8-diamino-pelargonic acid aminotransferase</fullName>
        <shortName evidence="7">DAPA AT</shortName>
        <shortName evidence="7">DAPA aminotransferase</shortName>
    </alternativeName>
    <alternativeName>
        <fullName evidence="7">7,8-diaminononanoate synthase</fullName>
        <shortName evidence="7">DANS</shortName>
    </alternativeName>
    <alternativeName>
        <fullName evidence="7">Diaminopelargonic acid synthase</fullName>
    </alternativeName>
</protein>
<dbReference type="KEGG" id="cpsk:Q0N40_04625"/>
<comment type="subunit">
    <text evidence="7">Homodimer.</text>
</comment>
<dbReference type="PIRSF" id="PIRSF000521">
    <property type="entry name" value="Transaminase_4ab_Lys_Orn"/>
    <property type="match status" value="1"/>
</dbReference>
<evidence type="ECO:0000313" key="9">
    <source>
        <dbReference type="EMBL" id="WPF25816.1"/>
    </source>
</evidence>
<feature type="binding site" evidence="7">
    <location>
        <position position="51"/>
    </location>
    <ligand>
        <name>substrate</name>
    </ligand>
</feature>
<dbReference type="InterPro" id="IPR005815">
    <property type="entry name" value="BioA"/>
</dbReference>
<feature type="binding site" evidence="7">
    <location>
        <position position="323"/>
    </location>
    <ligand>
        <name>substrate</name>
    </ligand>
</feature>
<dbReference type="GO" id="GO:0004015">
    <property type="term" value="F:adenosylmethionine-8-amino-7-oxononanoate transaminase activity"/>
    <property type="evidence" value="ECO:0007669"/>
    <property type="project" value="UniProtKB-UniRule"/>
</dbReference>
<feature type="binding site" evidence="7">
    <location>
        <begin position="111"/>
        <end position="112"/>
    </location>
    <ligand>
        <name>pyridoxal 5'-phosphate</name>
        <dbReference type="ChEBI" id="CHEBI:597326"/>
    </ligand>
</feature>
<dbReference type="SUPFAM" id="SSF53383">
    <property type="entry name" value="PLP-dependent transferases"/>
    <property type="match status" value="1"/>
</dbReference>
<dbReference type="InterPro" id="IPR049704">
    <property type="entry name" value="Aminotrans_3_PPA_site"/>
</dbReference>
<evidence type="ECO:0000256" key="1">
    <source>
        <dbReference type="ARBA" id="ARBA00001933"/>
    </source>
</evidence>
<feature type="binding site" evidence="7">
    <location>
        <begin position="324"/>
        <end position="325"/>
    </location>
    <ligand>
        <name>pyridoxal 5'-phosphate</name>
        <dbReference type="ChEBI" id="CHEBI:597326"/>
    </ligand>
</feature>
<dbReference type="EC" id="2.6.1.62" evidence="7"/>
<gene>
    <name evidence="7" type="primary">bioA</name>
    <name evidence="9" type="ORF">Q0N40_04625</name>
</gene>
<dbReference type="Gene3D" id="3.40.640.10">
    <property type="entry name" value="Type I PLP-dependent aspartate aminotransferase-like (Major domain)"/>
    <property type="match status" value="1"/>
</dbReference>
<comment type="subcellular location">
    <subcellularLocation>
        <location evidence="7">Cytoplasm</location>
    </subcellularLocation>
</comment>
<keyword evidence="6 7" id="KW-0663">Pyridoxal phosphate</keyword>
<feature type="region of interest" description="Disordered" evidence="8">
    <location>
        <begin position="181"/>
        <end position="200"/>
    </location>
</feature>
<dbReference type="PROSITE" id="PS00600">
    <property type="entry name" value="AA_TRANSFER_CLASS_3"/>
    <property type="match status" value="1"/>
</dbReference>
<feature type="binding site" evidence="7">
    <location>
        <position position="407"/>
    </location>
    <ligand>
        <name>substrate</name>
    </ligand>
</feature>
<dbReference type="GO" id="GO:0030170">
    <property type="term" value="F:pyridoxal phosphate binding"/>
    <property type="evidence" value="ECO:0007669"/>
    <property type="project" value="UniProtKB-UniRule"/>
</dbReference>
<keyword evidence="2 7" id="KW-0032">Aminotransferase</keyword>
<dbReference type="PANTHER" id="PTHR42684:SF17">
    <property type="entry name" value="ADENOSYLMETHIONINE-8-AMINO-7-OXONONANOATE AMINOTRANSFERASE"/>
    <property type="match status" value="1"/>
</dbReference>
<dbReference type="NCBIfam" id="NF004624">
    <property type="entry name" value="PRK05964.1"/>
    <property type="match status" value="1"/>
</dbReference>
<dbReference type="Proteomes" id="UP001174314">
    <property type="component" value="Chromosome"/>
</dbReference>
<dbReference type="GO" id="GO:0005737">
    <property type="term" value="C:cytoplasm"/>
    <property type="evidence" value="ECO:0007669"/>
    <property type="project" value="UniProtKB-SubCell"/>
</dbReference>
<feature type="binding site" evidence="7">
    <location>
        <position position="289"/>
    </location>
    <ligand>
        <name>substrate</name>
    </ligand>
</feature>
<feature type="site" description="Participates in the substrate recognition with KAPA and in a stacking interaction with the adenine ring of SAM" evidence="7">
    <location>
        <position position="16"/>
    </location>
</feature>
<dbReference type="HAMAP" id="MF_00834">
    <property type="entry name" value="BioA"/>
    <property type="match status" value="1"/>
</dbReference>
<dbReference type="InterPro" id="IPR015421">
    <property type="entry name" value="PyrdxlP-dep_Trfase_major"/>
</dbReference>
<organism evidence="9 10">
    <name type="scientific">Corynebacterium pseudokroppenstedtii</name>
    <dbReference type="NCBI Taxonomy" id="2804917"/>
    <lineage>
        <taxon>Bacteria</taxon>
        <taxon>Bacillati</taxon>
        <taxon>Actinomycetota</taxon>
        <taxon>Actinomycetes</taxon>
        <taxon>Mycobacteriales</taxon>
        <taxon>Corynebacteriaceae</taxon>
        <taxon>Corynebacterium</taxon>
    </lineage>
</organism>
<dbReference type="InterPro" id="IPR015422">
    <property type="entry name" value="PyrdxlP-dep_Trfase_small"/>
</dbReference>
<reference evidence="9 10" key="1">
    <citation type="submission" date="2023-10" db="EMBL/GenBank/DDBJ databases">
        <title>complete genome sequence of Corynebacterium pseudokroppenstedtii P15-C1.</title>
        <authorList>
            <person name="Bruggemann H."/>
            <person name="Poehlein A."/>
        </authorList>
    </citation>
    <scope>NUCLEOTIDE SEQUENCE [LARGE SCALE GENOMIC DNA]</scope>
    <source>
        <strain evidence="9 10">P15_C1</strain>
    </source>
</reference>
<feature type="modified residue" description="N6-(pyridoxal phosphate)lysine" evidence="7">
    <location>
        <position position="289"/>
    </location>
</feature>
<evidence type="ECO:0000256" key="8">
    <source>
        <dbReference type="SAM" id="MobiDB-lite"/>
    </source>
</evidence>
<dbReference type="PANTHER" id="PTHR42684">
    <property type="entry name" value="ADENOSYLMETHIONINE-8-AMINO-7-OXONONANOATE AMINOTRANSFERASE"/>
    <property type="match status" value="1"/>
</dbReference>
<evidence type="ECO:0000256" key="3">
    <source>
        <dbReference type="ARBA" id="ARBA00022679"/>
    </source>
</evidence>
<dbReference type="GO" id="GO:0009102">
    <property type="term" value="P:biotin biosynthetic process"/>
    <property type="evidence" value="ECO:0007669"/>
    <property type="project" value="UniProtKB-UniRule"/>
</dbReference>
<keyword evidence="5 7" id="KW-0093">Biotin biosynthesis</keyword>
<dbReference type="NCBIfam" id="TIGR00508">
    <property type="entry name" value="bioA"/>
    <property type="match status" value="1"/>
</dbReference>
<comment type="pathway">
    <text evidence="7">Cofactor biosynthesis; biotin biosynthesis; 7,8-diaminononanoate from 8-amino-7-oxononanoate (SAM route): step 1/1.</text>
</comment>
<evidence type="ECO:0000256" key="4">
    <source>
        <dbReference type="ARBA" id="ARBA00022691"/>
    </source>
</evidence>
<dbReference type="Gene3D" id="3.90.1150.10">
    <property type="entry name" value="Aspartate Aminotransferase, domain 1"/>
    <property type="match status" value="1"/>
</dbReference>
<keyword evidence="4 7" id="KW-0949">S-adenosyl-L-methionine</keyword>
<keyword evidence="3 7" id="KW-0808">Transferase</keyword>
<keyword evidence="7" id="KW-0963">Cytoplasm</keyword>
<dbReference type="InterPro" id="IPR005814">
    <property type="entry name" value="Aminotrans_3"/>
</dbReference>
<name>A0AAU0Q4L1_9CORY</name>
<comment type="similarity">
    <text evidence="7">Belongs to the class-III pyridoxal-phosphate-dependent aminotransferase family. BioA subfamily.</text>
</comment>
<evidence type="ECO:0000256" key="6">
    <source>
        <dbReference type="ARBA" id="ARBA00022898"/>
    </source>
</evidence>
<sequence>MEDLARFDQEHIWHPYGPMPAAVPSIPVTSAEGVTLHLDDGRNIIDGMSSWWAVAHGHRHPHLVEAAHRQINQMPHVMFGGLTHKPAVDLAEWLVDITPEGLDLVFYSDSGSVSVEVAIKMALQYQMGHGHPERNRLVTWRRGYHGDTQGPMSVCDPEGGMHSLWRGTLVEQVFAPEPPADPRCDVDYSSGDDGDGGVRLSDDEIESYLREFATYIDDTIAGVIIEPVVQGAGGMRFHDPRLVAGLRRVCYDHDILLIADEIATGFGRTGSLFTCEAATITPDIMCVGKALTGGMMSFAATLTTRRVGEVISTPQGGGALMHGPTFMGNPLACSVARAAGDLIDDGYWRSTVPRIEQELRHGLAPLADAEQVSSVRVLGAIGVVELAQPVDMKVATKVAVESGVWLRPFGKLVYSMPPFISTSSDIEKICAAMRNIVAASA</sequence>
<evidence type="ECO:0000256" key="2">
    <source>
        <dbReference type="ARBA" id="ARBA00022576"/>
    </source>
</evidence>
<comment type="catalytic activity">
    <reaction evidence="7">
        <text>(8S)-8-amino-7-oxononanoate + S-adenosyl-L-methionine = S-adenosyl-4-methylsulfanyl-2-oxobutanoate + (7R,8S)-7,8-diammoniononanoate</text>
        <dbReference type="Rhea" id="RHEA:16861"/>
        <dbReference type="ChEBI" id="CHEBI:16490"/>
        <dbReference type="ChEBI" id="CHEBI:59789"/>
        <dbReference type="ChEBI" id="CHEBI:149468"/>
        <dbReference type="ChEBI" id="CHEBI:149469"/>
        <dbReference type="EC" id="2.6.1.62"/>
    </reaction>
</comment>
<dbReference type="InterPro" id="IPR015424">
    <property type="entry name" value="PyrdxlP-dep_Trfase"/>
</dbReference>
<keyword evidence="10" id="KW-1185">Reference proteome</keyword>
<evidence type="ECO:0000256" key="7">
    <source>
        <dbReference type="HAMAP-Rule" id="MF_00834"/>
    </source>
</evidence>
<comment type="function">
    <text evidence="7">Catalyzes the transfer of the alpha-amino group from S-adenosyl-L-methionine (SAM) to 7-keto-8-aminopelargonic acid (KAPA) to form 7,8-diaminopelargonic acid (DAPA). It is the only aminotransferase known to utilize SAM as an amino donor.</text>
</comment>
<proteinExistence type="inferred from homology"/>
<feature type="binding site" evidence="7">
    <location>
        <position position="260"/>
    </location>
    <ligand>
        <name>pyridoxal 5'-phosphate</name>
        <dbReference type="ChEBI" id="CHEBI:597326"/>
    </ligand>
</feature>
<accession>A0AAU0Q4L1</accession>
<evidence type="ECO:0000313" key="10">
    <source>
        <dbReference type="Proteomes" id="UP001174314"/>
    </source>
</evidence>
<feature type="binding site" evidence="7">
    <location>
        <position position="144"/>
    </location>
    <ligand>
        <name>substrate</name>
    </ligand>
</feature>
<dbReference type="CDD" id="cd00610">
    <property type="entry name" value="OAT_like"/>
    <property type="match status" value="1"/>
</dbReference>